<organism evidence="2 3">
    <name type="scientific">Streptosporangium minutum</name>
    <dbReference type="NCBI Taxonomy" id="569862"/>
    <lineage>
        <taxon>Bacteria</taxon>
        <taxon>Bacillati</taxon>
        <taxon>Actinomycetota</taxon>
        <taxon>Actinomycetes</taxon>
        <taxon>Streptosporangiales</taxon>
        <taxon>Streptosporangiaceae</taxon>
        <taxon>Streptosporangium</taxon>
    </lineage>
</organism>
<gene>
    <name evidence="2" type="ORF">CA984_08840</name>
</gene>
<dbReference type="SUPFAM" id="SSF47413">
    <property type="entry name" value="lambda repressor-like DNA-binding domains"/>
    <property type="match status" value="1"/>
</dbReference>
<evidence type="ECO:0000259" key="1">
    <source>
        <dbReference type="PROSITE" id="PS50943"/>
    </source>
</evidence>
<name>A0A243RUF0_9ACTN</name>
<feature type="domain" description="HTH cro/C1-type" evidence="1">
    <location>
        <begin position="18"/>
        <end position="71"/>
    </location>
</feature>
<reference evidence="2 3" key="1">
    <citation type="submission" date="2017-05" db="EMBL/GenBank/DDBJ databases">
        <title>Biotechnological potential of actinobacteria isolated from South African environments.</title>
        <authorList>
            <person name="Le Roes-Hill M."/>
            <person name="Prins A."/>
            <person name="Durrell K.A."/>
        </authorList>
    </citation>
    <scope>NUCLEOTIDE SEQUENCE [LARGE SCALE GENOMIC DNA]</scope>
    <source>
        <strain evidence="2">M26</strain>
    </source>
</reference>
<dbReference type="InterPro" id="IPR043917">
    <property type="entry name" value="DUF5753"/>
</dbReference>
<dbReference type="CDD" id="cd00093">
    <property type="entry name" value="HTH_XRE"/>
    <property type="match status" value="1"/>
</dbReference>
<proteinExistence type="predicted"/>
<dbReference type="SMART" id="SM00530">
    <property type="entry name" value="HTH_XRE"/>
    <property type="match status" value="1"/>
</dbReference>
<comment type="caution">
    <text evidence="2">The sequence shown here is derived from an EMBL/GenBank/DDBJ whole genome shotgun (WGS) entry which is preliminary data.</text>
</comment>
<dbReference type="EMBL" id="NGFP01000027">
    <property type="protein sequence ID" value="OUC98033.1"/>
    <property type="molecule type" value="Genomic_DNA"/>
</dbReference>
<accession>A0A243RUF0</accession>
<evidence type="ECO:0000313" key="3">
    <source>
        <dbReference type="Proteomes" id="UP000194761"/>
    </source>
</evidence>
<keyword evidence="3" id="KW-1185">Reference proteome</keyword>
<dbReference type="GO" id="GO:0003677">
    <property type="term" value="F:DNA binding"/>
    <property type="evidence" value="ECO:0007669"/>
    <property type="project" value="InterPro"/>
</dbReference>
<protein>
    <submittedName>
        <fullName evidence="2">Transcriptional regulator</fullName>
    </submittedName>
</protein>
<dbReference type="Gene3D" id="1.10.260.40">
    <property type="entry name" value="lambda repressor-like DNA-binding domains"/>
    <property type="match status" value="1"/>
</dbReference>
<evidence type="ECO:0000313" key="2">
    <source>
        <dbReference type="EMBL" id="OUC98033.1"/>
    </source>
</evidence>
<dbReference type="InterPro" id="IPR001387">
    <property type="entry name" value="Cro/C1-type_HTH"/>
</dbReference>
<sequence length="285" mass="32123">MAAPKWVTLRSQWLGQQLKELREANDLILKDVGEYLQRDPATVSRFESGGYPIRRPDLLALLDLYGVADSRRRESLMRLSQEVWQKGWWDGYAAEVAGAFVDYVWLESRAQEIRTFDNTLLPGLLHTSQYARAAITAAEYDAKSEQIDRWVELRMTRQGILEREDPPRLSAIIDEAVLRREVGGPECLAAQLRHLAGCAAGPNIEIRVLPFSAGAHASPTGAFRIFTMEKPFPEVGYAETPKGAIYVESPDTQRFARTYDELRELALTPEESVELISATAEELSR</sequence>
<dbReference type="Proteomes" id="UP000194761">
    <property type="component" value="Unassembled WGS sequence"/>
</dbReference>
<dbReference type="Pfam" id="PF13560">
    <property type="entry name" value="HTH_31"/>
    <property type="match status" value="1"/>
</dbReference>
<dbReference type="RefSeq" id="WP_086570132.1">
    <property type="nucleotide sequence ID" value="NZ_NGFP01000027.1"/>
</dbReference>
<dbReference type="PROSITE" id="PS50943">
    <property type="entry name" value="HTH_CROC1"/>
    <property type="match status" value="1"/>
</dbReference>
<dbReference type="InterPro" id="IPR010982">
    <property type="entry name" value="Lambda_DNA-bd_dom_sf"/>
</dbReference>
<dbReference type="AlphaFoldDB" id="A0A243RUF0"/>
<dbReference type="Pfam" id="PF19054">
    <property type="entry name" value="DUF5753"/>
    <property type="match status" value="1"/>
</dbReference>